<name>A0ABV9NEL4_9PROT</name>
<evidence type="ECO:0000256" key="7">
    <source>
        <dbReference type="ARBA" id="ARBA00023004"/>
    </source>
</evidence>
<keyword evidence="8" id="KW-0325">Glycoprotein</keyword>
<protein>
    <submittedName>
        <fullName evidence="10">2OG-Fe(II) oxygenase</fullName>
    </submittedName>
</protein>
<comment type="cofactor">
    <cofactor evidence="1">
        <name>L-ascorbate</name>
        <dbReference type="ChEBI" id="CHEBI:38290"/>
    </cofactor>
</comment>
<dbReference type="InterPro" id="IPR006620">
    <property type="entry name" value="Pro_4_hyd_alph"/>
</dbReference>
<evidence type="ECO:0000256" key="8">
    <source>
        <dbReference type="ARBA" id="ARBA00023180"/>
    </source>
</evidence>
<dbReference type="PANTHER" id="PTHR10869">
    <property type="entry name" value="PROLYL 4-HYDROXYLASE ALPHA SUBUNIT"/>
    <property type="match status" value="1"/>
</dbReference>
<evidence type="ECO:0000313" key="11">
    <source>
        <dbReference type="Proteomes" id="UP001596024"/>
    </source>
</evidence>
<dbReference type="InterPro" id="IPR011990">
    <property type="entry name" value="TPR-like_helical_dom_sf"/>
</dbReference>
<evidence type="ECO:0000256" key="3">
    <source>
        <dbReference type="ARBA" id="ARBA00022824"/>
    </source>
</evidence>
<dbReference type="Pfam" id="PF13640">
    <property type="entry name" value="2OG-FeII_Oxy_3"/>
    <property type="match status" value="1"/>
</dbReference>
<keyword evidence="7" id="KW-0408">Iron</keyword>
<evidence type="ECO:0000313" key="10">
    <source>
        <dbReference type="EMBL" id="MFC4724998.1"/>
    </source>
</evidence>
<dbReference type="InterPro" id="IPR044862">
    <property type="entry name" value="Pro_4_hyd_alph_FE2OG_OXY"/>
</dbReference>
<keyword evidence="5" id="KW-0223">Dioxygenase</keyword>
<dbReference type="PANTHER" id="PTHR10869:SF246">
    <property type="entry name" value="TRANSMEMBRANE PROLYL 4-HYDROXYLASE"/>
    <property type="match status" value="1"/>
</dbReference>
<gene>
    <name evidence="10" type="ORF">ACFPB0_06810</name>
</gene>
<comment type="caution">
    <text evidence="10">The sequence shown here is derived from an EMBL/GenBank/DDBJ whole genome shotgun (WGS) entry which is preliminary data.</text>
</comment>
<dbReference type="RefSeq" id="WP_371392251.1">
    <property type="nucleotide sequence ID" value="NZ_CP163421.1"/>
</dbReference>
<keyword evidence="3" id="KW-0256">Endoplasmic reticulum</keyword>
<reference evidence="11" key="1">
    <citation type="journal article" date="2019" name="Int. J. Syst. Evol. Microbiol.">
        <title>The Global Catalogue of Microorganisms (GCM) 10K type strain sequencing project: providing services to taxonomists for standard genome sequencing and annotation.</title>
        <authorList>
            <consortium name="The Broad Institute Genomics Platform"/>
            <consortium name="The Broad Institute Genome Sequencing Center for Infectious Disease"/>
            <person name="Wu L."/>
            <person name="Ma J."/>
        </authorList>
    </citation>
    <scope>NUCLEOTIDE SEQUENCE [LARGE SCALE GENOMIC DNA]</scope>
    <source>
        <strain evidence="11">CCUG 62981</strain>
    </source>
</reference>
<evidence type="ECO:0000256" key="2">
    <source>
        <dbReference type="ARBA" id="ARBA00022723"/>
    </source>
</evidence>
<sequence length="400" mass="42643">MDDTRASRQLLQAALRSGDERARLPLAGMLLDGRDGPIDPDGAIEVLEPAEPGNAIARRMLTTAMALRPGGFPDAVRRRLEHARAGDRDAAVQMGVLLLDSHPAQSLELLQGAARQGAGLAAAALLHHAKNHEGLWPELEDWLNALMSAGYPLAGPLKTAMANMARTSHAPVLPADTDGLEHLDPASRAAKASPAQLGETPRIQSHSAAVGHALCDYLLAAAWPTLRRAEVFDPVTGRSSQDAHRKAYSASIPRSFQDLVVARIVADMAACTGTTTAFAENLAILLYYPGDEYKPHLDCFTSDEGWAGAELTAQGQRRATTLAALNSGYEGGETRFPRLDLSWRGEKGDMLSFENVTRDGTPDPLSLHQGLPVTAGWKALASLWVREQAPGAAGIAERTS</sequence>
<keyword evidence="6" id="KW-0560">Oxidoreductase</keyword>
<dbReference type="InterPro" id="IPR045054">
    <property type="entry name" value="P4HA-like"/>
</dbReference>
<organism evidence="10 11">
    <name type="scientific">Glycocaulis abyssi</name>
    <dbReference type="NCBI Taxonomy" id="1433403"/>
    <lineage>
        <taxon>Bacteria</taxon>
        <taxon>Pseudomonadati</taxon>
        <taxon>Pseudomonadota</taxon>
        <taxon>Alphaproteobacteria</taxon>
        <taxon>Maricaulales</taxon>
        <taxon>Maricaulaceae</taxon>
        <taxon>Glycocaulis</taxon>
    </lineage>
</organism>
<dbReference type="Proteomes" id="UP001596024">
    <property type="component" value="Unassembled WGS sequence"/>
</dbReference>
<keyword evidence="11" id="KW-1185">Reference proteome</keyword>
<keyword evidence="2" id="KW-0479">Metal-binding</keyword>
<dbReference type="Gene3D" id="1.25.40.10">
    <property type="entry name" value="Tetratricopeptide repeat domain"/>
    <property type="match status" value="1"/>
</dbReference>
<dbReference type="SMART" id="SM00702">
    <property type="entry name" value="P4Hc"/>
    <property type="match status" value="1"/>
</dbReference>
<evidence type="ECO:0000256" key="1">
    <source>
        <dbReference type="ARBA" id="ARBA00001961"/>
    </source>
</evidence>
<evidence type="ECO:0000256" key="5">
    <source>
        <dbReference type="ARBA" id="ARBA00022964"/>
    </source>
</evidence>
<dbReference type="PROSITE" id="PS51471">
    <property type="entry name" value="FE2OG_OXY"/>
    <property type="match status" value="1"/>
</dbReference>
<dbReference type="Gene3D" id="2.60.120.620">
    <property type="entry name" value="q2cbj1_9rhob like domain"/>
    <property type="match status" value="1"/>
</dbReference>
<dbReference type="InterPro" id="IPR005123">
    <property type="entry name" value="Oxoglu/Fe-dep_dioxygenase_dom"/>
</dbReference>
<proteinExistence type="predicted"/>
<evidence type="ECO:0000256" key="6">
    <source>
        <dbReference type="ARBA" id="ARBA00023002"/>
    </source>
</evidence>
<accession>A0ABV9NEL4</accession>
<keyword evidence="4" id="KW-0847">Vitamin C</keyword>
<evidence type="ECO:0000259" key="9">
    <source>
        <dbReference type="PROSITE" id="PS51471"/>
    </source>
</evidence>
<evidence type="ECO:0000256" key="4">
    <source>
        <dbReference type="ARBA" id="ARBA00022896"/>
    </source>
</evidence>
<dbReference type="EMBL" id="JBHSGQ010000003">
    <property type="protein sequence ID" value="MFC4724998.1"/>
    <property type="molecule type" value="Genomic_DNA"/>
</dbReference>
<feature type="domain" description="Fe2OG dioxygenase" evidence="9">
    <location>
        <begin position="273"/>
        <end position="400"/>
    </location>
</feature>